<comment type="caution">
    <text evidence="8">The sequence shown here is derived from an EMBL/GenBank/DDBJ whole genome shotgun (WGS) entry which is preliminary data.</text>
</comment>
<feature type="domain" description="Lipoyl-binding" evidence="7">
    <location>
        <begin position="13"/>
        <end position="73"/>
    </location>
</feature>
<feature type="region of interest" description="Disordered" evidence="5">
    <location>
        <begin position="373"/>
        <end position="393"/>
    </location>
</feature>
<keyword evidence="3 4" id="KW-0450">Lipoyl</keyword>
<keyword evidence="4" id="KW-0808">Transferase</keyword>
<comment type="similarity">
    <text evidence="2 4">Belongs to the 2-oxoacid dehydrogenase family.</text>
</comment>
<dbReference type="PANTHER" id="PTHR23151:SF90">
    <property type="entry name" value="DIHYDROLIPOYLLYSINE-RESIDUE ACETYLTRANSFERASE COMPONENT OF PYRUVATE DEHYDROGENASE COMPLEX, MITOCHONDRIAL-RELATED"/>
    <property type="match status" value="1"/>
</dbReference>
<evidence type="ECO:0000259" key="7">
    <source>
        <dbReference type="Pfam" id="PF00364"/>
    </source>
</evidence>
<evidence type="ECO:0000313" key="8">
    <source>
        <dbReference type="EMBL" id="GAA2598255.1"/>
    </source>
</evidence>
<dbReference type="SUPFAM" id="SSF51230">
    <property type="entry name" value="Single hybrid motif"/>
    <property type="match status" value="1"/>
</dbReference>
<dbReference type="EC" id="2.3.1.-" evidence="4"/>
<keyword evidence="9" id="KW-1185">Reference proteome</keyword>
<accession>A0ABN3PSD2</accession>
<dbReference type="InterPro" id="IPR000089">
    <property type="entry name" value="Biotin_lipoyl"/>
</dbReference>
<organism evidence="8 9">
    <name type="scientific">Streptomyces axinellae</name>
    <dbReference type="NCBI Taxonomy" id="552788"/>
    <lineage>
        <taxon>Bacteria</taxon>
        <taxon>Bacillati</taxon>
        <taxon>Actinomycetota</taxon>
        <taxon>Actinomycetes</taxon>
        <taxon>Kitasatosporales</taxon>
        <taxon>Streptomycetaceae</taxon>
        <taxon>Streptomyces</taxon>
    </lineage>
</organism>
<dbReference type="EMBL" id="BAAARJ010000003">
    <property type="protein sequence ID" value="GAA2598255.1"/>
    <property type="molecule type" value="Genomic_DNA"/>
</dbReference>
<sequence>MISVKLPTLNTNDAGYVLTEWLAEDGARVEKGQPLVVIETSKAQEEIESTADGVLHTLVAGGADCRPGQTVAHLFASADERHAYLSAPAVAPTARPEPATDAGLTLTKAARALADQHGLSDDELRGLGRTVIRAADVEALLPHPAQAGAPTDDRRLSAQQRAVGAVVTESMRTIPAAAAYAKVDVGQAQDLARQLRTRTGSVVSLLGLLIKSVADQHPAHPSLFTRLLDDGTVQPAPCPHVAVAVDAGKGLYTPVVHNTAALNVAQIADAISGFRAKAERGTFRAGELTGANIMIAPHTTDGVVFATPIVFPGQTCALSLGGIDEQLVLGQGGRPEARRFAYLGLVYDHRVVNGRDAMAFLGDLKQALESPAALAAGAEGDEDAPEKACEPPA</sequence>
<dbReference type="InterPro" id="IPR011053">
    <property type="entry name" value="Single_hybrid_motif"/>
</dbReference>
<evidence type="ECO:0000259" key="6">
    <source>
        <dbReference type="Pfam" id="PF00198"/>
    </source>
</evidence>
<dbReference type="InterPro" id="IPR045257">
    <property type="entry name" value="E2/Pdx1"/>
</dbReference>
<proteinExistence type="inferred from homology"/>
<comment type="cofactor">
    <cofactor evidence="1 4">
        <name>(R)-lipoate</name>
        <dbReference type="ChEBI" id="CHEBI:83088"/>
    </cofactor>
</comment>
<evidence type="ECO:0000256" key="4">
    <source>
        <dbReference type="RuleBase" id="RU003423"/>
    </source>
</evidence>
<evidence type="ECO:0000313" key="9">
    <source>
        <dbReference type="Proteomes" id="UP001501447"/>
    </source>
</evidence>
<dbReference type="RefSeq" id="WP_344562480.1">
    <property type="nucleotide sequence ID" value="NZ_BAAARJ010000003.1"/>
</dbReference>
<reference evidence="8 9" key="1">
    <citation type="journal article" date="2019" name="Int. J. Syst. Evol. Microbiol.">
        <title>The Global Catalogue of Microorganisms (GCM) 10K type strain sequencing project: providing services to taxonomists for standard genome sequencing and annotation.</title>
        <authorList>
            <consortium name="The Broad Institute Genomics Platform"/>
            <consortium name="The Broad Institute Genome Sequencing Center for Infectious Disease"/>
            <person name="Wu L."/>
            <person name="Ma J."/>
        </authorList>
    </citation>
    <scope>NUCLEOTIDE SEQUENCE [LARGE SCALE GENOMIC DNA]</scope>
    <source>
        <strain evidence="8 9">JCM 16373</strain>
    </source>
</reference>
<dbReference type="Proteomes" id="UP001501447">
    <property type="component" value="Unassembled WGS sequence"/>
</dbReference>
<dbReference type="Gene3D" id="2.40.50.100">
    <property type="match status" value="1"/>
</dbReference>
<dbReference type="Pfam" id="PF00198">
    <property type="entry name" value="2-oxoacid_dh"/>
    <property type="match status" value="1"/>
</dbReference>
<dbReference type="SUPFAM" id="SSF52777">
    <property type="entry name" value="CoA-dependent acyltransferases"/>
    <property type="match status" value="1"/>
</dbReference>
<evidence type="ECO:0000256" key="5">
    <source>
        <dbReference type="SAM" id="MobiDB-lite"/>
    </source>
</evidence>
<keyword evidence="4" id="KW-0012">Acyltransferase</keyword>
<evidence type="ECO:0000256" key="3">
    <source>
        <dbReference type="ARBA" id="ARBA00022823"/>
    </source>
</evidence>
<dbReference type="Gene3D" id="3.30.559.10">
    <property type="entry name" value="Chloramphenicol acetyltransferase-like domain"/>
    <property type="match status" value="1"/>
</dbReference>
<protein>
    <recommendedName>
        <fullName evidence="4">Dihydrolipoamide acetyltransferase component of pyruvate dehydrogenase complex</fullName>
        <ecNumber evidence="4">2.3.1.-</ecNumber>
    </recommendedName>
</protein>
<dbReference type="Pfam" id="PF00364">
    <property type="entry name" value="Biotin_lipoyl"/>
    <property type="match status" value="1"/>
</dbReference>
<dbReference type="PANTHER" id="PTHR23151">
    <property type="entry name" value="DIHYDROLIPOAMIDE ACETYL/SUCCINYL-TRANSFERASE-RELATED"/>
    <property type="match status" value="1"/>
</dbReference>
<evidence type="ECO:0000256" key="2">
    <source>
        <dbReference type="ARBA" id="ARBA00007317"/>
    </source>
</evidence>
<dbReference type="InterPro" id="IPR023213">
    <property type="entry name" value="CAT-like_dom_sf"/>
</dbReference>
<dbReference type="PROSITE" id="PS00189">
    <property type="entry name" value="LIPOYL"/>
    <property type="match status" value="1"/>
</dbReference>
<dbReference type="CDD" id="cd06849">
    <property type="entry name" value="lipoyl_domain"/>
    <property type="match status" value="1"/>
</dbReference>
<name>A0ABN3PSD2_9ACTN</name>
<dbReference type="InterPro" id="IPR003016">
    <property type="entry name" value="2-oxoA_DH_lipoyl-BS"/>
</dbReference>
<gene>
    <name evidence="8" type="ORF">GCM10009863_09520</name>
</gene>
<dbReference type="InterPro" id="IPR001078">
    <property type="entry name" value="2-oxoacid_DH_actylTfrase"/>
</dbReference>
<feature type="domain" description="2-oxoacid dehydrogenase acyltransferase catalytic" evidence="6">
    <location>
        <begin position="153"/>
        <end position="374"/>
    </location>
</feature>
<evidence type="ECO:0000256" key="1">
    <source>
        <dbReference type="ARBA" id="ARBA00001938"/>
    </source>
</evidence>